<accession>A0ACC2W8C8</accession>
<comment type="caution">
    <text evidence="1">The sequence shown here is derived from an EMBL/GenBank/DDBJ whole genome shotgun (WGS) entry which is preliminary data.</text>
</comment>
<keyword evidence="2" id="KW-1185">Reference proteome</keyword>
<sequence>MSTDAQLRDEIAEAFGEHVRQDSALMDECISICRIYALPPIELKYKYEAYLLSLPTTHPRHPAYASTAGQSASRKKQGLDREVLAELRRIVAREQQNAGPKAGAPPPSSTRRAPISGAFNGDIGGLLNNLTTPARSRAGPSRPTPLPGSTPRFPAVPSGLGTSNFATPTRPAGNVSARPSALGVGGGDAVFGSSPGGVLLNDSTPRHSASSTFSARPRPNELLETLNAHLDPADGVPRGLLKQRVQMGAKGRREEWEYRYMFEKVSERSNNDAADRFREAYGIEDLTDPSAISQDPTYVFGRIISTPTDTGKPTDLSLQLESSRAMGNGKRTPLRFSTNGVKVREGTPGVGGFGWFPGCLVGLKGRNGGGGSFEVDEVIMPPPLEMERTPRAGLVALQQDRMSGAAVQVMLAAGPYTLDADLNYEPFEALIEAALRDRPDVLVLLGPFVDASHPLIKVGDVDETPTEIFRRQISTRLSLLMESSPGTAVILIPSVRDLVSRHVAFPQTPLEKSTELGLPKKVRMLPNPANFYVNEALFSVSSTDVLFHLRKEEYFRRAEEADLEPGVKAAPKDAMAELCRHVLGQRSMYPIIPPPADVQADVNFDLSHHELLELDVAPDVLILPSRLKYFAKIVDSVVAINPSYLAKGNSAGTYCKMSIHPQNKERLARTGEAEEEEIEHEVYERARVDVLRI</sequence>
<proteinExistence type="predicted"/>
<gene>
    <name evidence="1" type="ORF">QFC20_003679</name>
</gene>
<evidence type="ECO:0000313" key="2">
    <source>
        <dbReference type="Proteomes" id="UP001230649"/>
    </source>
</evidence>
<dbReference type="EMBL" id="JASBWS010000035">
    <property type="protein sequence ID" value="KAJ9107993.1"/>
    <property type="molecule type" value="Genomic_DNA"/>
</dbReference>
<evidence type="ECO:0000313" key="1">
    <source>
        <dbReference type="EMBL" id="KAJ9107993.1"/>
    </source>
</evidence>
<reference evidence="1" key="1">
    <citation type="submission" date="2023-04" db="EMBL/GenBank/DDBJ databases">
        <title>Draft Genome sequencing of Naganishia species isolated from polar environments using Oxford Nanopore Technology.</title>
        <authorList>
            <person name="Leo P."/>
            <person name="Venkateswaran K."/>
        </authorList>
    </citation>
    <scope>NUCLEOTIDE SEQUENCE</scope>
    <source>
        <strain evidence="1">MNA-CCFEE 5262</strain>
    </source>
</reference>
<protein>
    <submittedName>
        <fullName evidence="1">Uncharacterized protein</fullName>
    </submittedName>
</protein>
<name>A0ACC2W8C8_9TREE</name>
<dbReference type="Proteomes" id="UP001230649">
    <property type="component" value="Unassembled WGS sequence"/>
</dbReference>
<organism evidence="1 2">
    <name type="scientific">Naganishia adeliensis</name>
    <dbReference type="NCBI Taxonomy" id="92952"/>
    <lineage>
        <taxon>Eukaryota</taxon>
        <taxon>Fungi</taxon>
        <taxon>Dikarya</taxon>
        <taxon>Basidiomycota</taxon>
        <taxon>Agaricomycotina</taxon>
        <taxon>Tremellomycetes</taxon>
        <taxon>Filobasidiales</taxon>
        <taxon>Filobasidiaceae</taxon>
        <taxon>Naganishia</taxon>
    </lineage>
</organism>